<sequence length="149" mass="16442">MVTATDNSLSSLHIERKIEIAASVQQSFEAILEQLGPGSTMPDGTPLPMKLEAWPGGRWFRDLGEGAGHLWGHVQVIKPPTLIEITGPLFMSYPVMSHIQYRLSENGDTTTLAFLHRATGHIDPSHAEGVVPGWKYNLEQIKQRAEQSS</sequence>
<gene>
    <name evidence="3" type="ORF">Pan241w_22620</name>
</gene>
<reference evidence="3 4" key="1">
    <citation type="submission" date="2019-02" db="EMBL/GenBank/DDBJ databases">
        <title>Deep-cultivation of Planctomycetes and their phenomic and genomic characterization uncovers novel biology.</title>
        <authorList>
            <person name="Wiegand S."/>
            <person name="Jogler M."/>
            <person name="Boedeker C."/>
            <person name="Pinto D."/>
            <person name="Vollmers J."/>
            <person name="Rivas-Marin E."/>
            <person name="Kohn T."/>
            <person name="Peeters S.H."/>
            <person name="Heuer A."/>
            <person name="Rast P."/>
            <person name="Oberbeckmann S."/>
            <person name="Bunk B."/>
            <person name="Jeske O."/>
            <person name="Meyerdierks A."/>
            <person name="Storesund J.E."/>
            <person name="Kallscheuer N."/>
            <person name="Luecker S."/>
            <person name="Lage O.M."/>
            <person name="Pohl T."/>
            <person name="Merkel B.J."/>
            <person name="Hornburger P."/>
            <person name="Mueller R.-W."/>
            <person name="Bruemmer F."/>
            <person name="Labrenz M."/>
            <person name="Spormann A.M."/>
            <person name="Op den Camp H."/>
            <person name="Overmann J."/>
            <person name="Amann R."/>
            <person name="Jetten M.S.M."/>
            <person name="Mascher T."/>
            <person name="Medema M.H."/>
            <person name="Devos D.P."/>
            <person name="Kaster A.-K."/>
            <person name="Ovreas L."/>
            <person name="Rohde M."/>
            <person name="Galperin M.Y."/>
            <person name="Jogler C."/>
        </authorList>
    </citation>
    <scope>NUCLEOTIDE SEQUENCE [LARGE SCALE GENOMIC DNA]</scope>
    <source>
        <strain evidence="3 4">Pan241w</strain>
    </source>
</reference>
<dbReference type="CDD" id="cd07814">
    <property type="entry name" value="SRPBCC_CalC_Aha1-like"/>
    <property type="match status" value="1"/>
</dbReference>
<evidence type="ECO:0000259" key="2">
    <source>
        <dbReference type="Pfam" id="PF08327"/>
    </source>
</evidence>
<dbReference type="OrthoDB" id="268331at2"/>
<organism evidence="3 4">
    <name type="scientific">Gimesia alba</name>
    <dbReference type="NCBI Taxonomy" id="2527973"/>
    <lineage>
        <taxon>Bacteria</taxon>
        <taxon>Pseudomonadati</taxon>
        <taxon>Planctomycetota</taxon>
        <taxon>Planctomycetia</taxon>
        <taxon>Planctomycetales</taxon>
        <taxon>Planctomycetaceae</taxon>
        <taxon>Gimesia</taxon>
    </lineage>
</organism>
<dbReference type="Proteomes" id="UP000317171">
    <property type="component" value="Chromosome"/>
</dbReference>
<dbReference type="KEGG" id="gaz:Pan241w_22620"/>
<dbReference type="Pfam" id="PF08327">
    <property type="entry name" value="AHSA1"/>
    <property type="match status" value="1"/>
</dbReference>
<keyword evidence="4" id="KW-1185">Reference proteome</keyword>
<accession>A0A517RE75</accession>
<comment type="similarity">
    <text evidence="1">Belongs to the AHA1 family.</text>
</comment>
<dbReference type="SUPFAM" id="SSF55961">
    <property type="entry name" value="Bet v1-like"/>
    <property type="match status" value="1"/>
</dbReference>
<dbReference type="AlphaFoldDB" id="A0A517RE75"/>
<feature type="domain" description="Activator of Hsp90 ATPase homologue 1/2-like C-terminal" evidence="2">
    <location>
        <begin position="48"/>
        <end position="145"/>
    </location>
</feature>
<name>A0A517RE75_9PLAN</name>
<protein>
    <recommendedName>
        <fullName evidence="2">Activator of Hsp90 ATPase homologue 1/2-like C-terminal domain-containing protein</fullName>
    </recommendedName>
</protein>
<dbReference type="EMBL" id="CP036269">
    <property type="protein sequence ID" value="QDT42181.1"/>
    <property type="molecule type" value="Genomic_DNA"/>
</dbReference>
<dbReference type="Gene3D" id="3.30.530.20">
    <property type="match status" value="1"/>
</dbReference>
<evidence type="ECO:0000313" key="4">
    <source>
        <dbReference type="Proteomes" id="UP000317171"/>
    </source>
</evidence>
<evidence type="ECO:0000313" key="3">
    <source>
        <dbReference type="EMBL" id="QDT42181.1"/>
    </source>
</evidence>
<evidence type="ECO:0000256" key="1">
    <source>
        <dbReference type="ARBA" id="ARBA00006817"/>
    </source>
</evidence>
<dbReference type="InterPro" id="IPR013538">
    <property type="entry name" value="ASHA1/2-like_C"/>
</dbReference>
<dbReference type="RefSeq" id="WP_145214971.1">
    <property type="nucleotide sequence ID" value="NZ_CP036269.1"/>
</dbReference>
<dbReference type="InterPro" id="IPR023393">
    <property type="entry name" value="START-like_dom_sf"/>
</dbReference>
<proteinExistence type="inferred from homology"/>